<dbReference type="EMBL" id="JAAIJQ010000067">
    <property type="protein sequence ID" value="NEV63917.1"/>
    <property type="molecule type" value="Genomic_DNA"/>
</dbReference>
<sequence length="76" mass="8627">MDMQNLVKMANRIGDFFGAWPDRDQAREEIAGHLRRFWDPRMRVEIIDYVESEGGAGLQDIVIEAVKALERPGAPA</sequence>
<dbReference type="Pfam" id="PF11390">
    <property type="entry name" value="FdsD"/>
    <property type="match status" value="1"/>
</dbReference>
<proteinExistence type="predicted"/>
<dbReference type="Proteomes" id="UP000483379">
    <property type="component" value="Unassembled WGS sequence"/>
</dbReference>
<keyword evidence="2" id="KW-1185">Reference proteome</keyword>
<comment type="caution">
    <text evidence="1">The sequence shown here is derived from an EMBL/GenBank/DDBJ whole genome shotgun (WGS) entry which is preliminary data.</text>
</comment>
<gene>
    <name evidence="1" type="ORF">G3446_18835</name>
</gene>
<reference evidence="1 2" key="1">
    <citation type="submission" date="2020-02" db="EMBL/GenBank/DDBJ databases">
        <title>Genome sequences of Thiorhodococcus mannitoliphagus and Thiorhodococcus minor, purple sulfur photosynthetic bacteria in the gammaproteobacterial family, Chromatiaceae.</title>
        <authorList>
            <person name="Aviles F.A."/>
            <person name="Meyer T.E."/>
            <person name="Kyndt J.A."/>
        </authorList>
    </citation>
    <scope>NUCLEOTIDE SEQUENCE [LARGE SCALE GENOMIC DNA]</scope>
    <source>
        <strain evidence="1 2">DSM 11518</strain>
    </source>
</reference>
<evidence type="ECO:0000313" key="1">
    <source>
        <dbReference type="EMBL" id="NEV63917.1"/>
    </source>
</evidence>
<evidence type="ECO:0000313" key="2">
    <source>
        <dbReference type="Proteomes" id="UP000483379"/>
    </source>
</evidence>
<accession>A0A6M0K5P0</accession>
<name>A0A6M0K5P0_9GAMM</name>
<dbReference type="AlphaFoldDB" id="A0A6M0K5P0"/>
<dbReference type="InterPro" id="IPR021074">
    <property type="entry name" value="Formate_DH_dsu"/>
</dbReference>
<organism evidence="1 2">
    <name type="scientific">Thiorhodococcus minor</name>
    <dbReference type="NCBI Taxonomy" id="57489"/>
    <lineage>
        <taxon>Bacteria</taxon>
        <taxon>Pseudomonadati</taxon>
        <taxon>Pseudomonadota</taxon>
        <taxon>Gammaproteobacteria</taxon>
        <taxon>Chromatiales</taxon>
        <taxon>Chromatiaceae</taxon>
        <taxon>Thiorhodococcus</taxon>
    </lineage>
</organism>
<protein>
    <submittedName>
        <fullName evidence="1">Formate dehydrogenase subunit delta</fullName>
    </submittedName>
</protein>